<keyword evidence="7" id="KW-0413">Isomerase</keyword>
<dbReference type="PROSITE" id="PS51198">
    <property type="entry name" value="UVRD_HELICASE_ATP_BIND"/>
    <property type="match status" value="1"/>
</dbReference>
<dbReference type="PANTHER" id="PTHR11070:SF2">
    <property type="entry name" value="ATP-DEPENDENT DNA HELICASE SRS2"/>
    <property type="match status" value="1"/>
</dbReference>
<dbReference type="EC" id="5.6.2.4" evidence="9"/>
<evidence type="ECO:0000256" key="6">
    <source>
        <dbReference type="ARBA" id="ARBA00023125"/>
    </source>
</evidence>
<keyword evidence="15" id="KW-1185">Reference proteome</keyword>
<dbReference type="GO" id="GO:0033202">
    <property type="term" value="C:DNA helicase complex"/>
    <property type="evidence" value="ECO:0007669"/>
    <property type="project" value="TreeGrafter"/>
</dbReference>
<keyword evidence="5 11" id="KW-0067">ATP-binding</keyword>
<evidence type="ECO:0000256" key="11">
    <source>
        <dbReference type="PROSITE-ProRule" id="PRU00560"/>
    </source>
</evidence>
<sequence length="728" mass="83581">MITKKIDLLSDLNESQKEAVVYFDTNLRIIAGAGSGKTKVLTRKVSYLVNDLGISPSKILAVTFTNKASNEMSDRINKYIQDTSSGKVHIFTFHSFCSWILRSHIDKIGYKKNFLIIDELDKKQILADIYKRLDVSTNEISYKNMIQYITWAKNNHYNMKEMQENLNDTDSDLIPKIYQEYLNELATKGSLDFDDLIINTNILFDVRSDVAKEYQKYFSYILIDEFQDTSQIQYDIIRKIVGANTHLTIVGDPDQTIYNWRGVDVNLILNFDKEFPDAKTIVLDTNYRSTKVILRAANKLIKNNKNRFNKDLVTNNEEGVEIEFYHGFNVEAEARWVVQKINELKKQKTQLKNIAILYRANYYSRPFEEALINENINHKIFNGTKFFQRSEIKDAIAFLRVMFDGNEVALERIINVPNRGIGEKYLAKIKEFAKSKGISLMTAIYKHIKDLPVPKTLIAKSIFPFVQEILKYKKALESNKISVTLNTFLESINYYKYIENNKNLRGSAADNVRELINSIDNWEKNNKGKGVQDYLNMVSLLSVTDDSDSINNYVSLMTIHASKGLEFDNVFLVGLTEGIFPTSKSIIHEEGLSEFSPLNNAEDDLIEEERRLAYVAVTRAKKQLFISDSRGKLITTNEDKKPSRFIEEMGIDINKTILYTDFKNKDDDSSSKTVQNSKIIKGDIISHIAFGEGEVLEVIGQDIVVSFIKDGKERTLNKEHPSIKVISN</sequence>
<evidence type="ECO:0000313" key="14">
    <source>
        <dbReference type="EMBL" id="VEU58364.1"/>
    </source>
</evidence>
<evidence type="ECO:0000256" key="8">
    <source>
        <dbReference type="ARBA" id="ARBA00034617"/>
    </source>
</evidence>
<keyword evidence="4 11" id="KW-0347">Helicase</keyword>
<dbReference type="GO" id="GO:0016887">
    <property type="term" value="F:ATP hydrolysis activity"/>
    <property type="evidence" value="ECO:0007669"/>
    <property type="project" value="RHEA"/>
</dbReference>
<dbReference type="GO" id="GO:0043138">
    <property type="term" value="F:3'-5' DNA helicase activity"/>
    <property type="evidence" value="ECO:0007669"/>
    <property type="project" value="UniProtKB-EC"/>
</dbReference>
<evidence type="ECO:0000313" key="15">
    <source>
        <dbReference type="Proteomes" id="UP000290568"/>
    </source>
</evidence>
<evidence type="ECO:0000256" key="2">
    <source>
        <dbReference type="ARBA" id="ARBA00022741"/>
    </source>
</evidence>
<feature type="domain" description="UvrD-like helicase ATP-binding" evidence="12">
    <location>
        <begin position="10"/>
        <end position="290"/>
    </location>
</feature>
<dbReference type="OrthoDB" id="9810135at2"/>
<dbReference type="Gene3D" id="1.10.10.160">
    <property type="match status" value="1"/>
</dbReference>
<proteinExistence type="inferred from homology"/>
<name>A0A449A2E4_9BACT</name>
<evidence type="ECO:0000256" key="3">
    <source>
        <dbReference type="ARBA" id="ARBA00022801"/>
    </source>
</evidence>
<reference evidence="14 15" key="1">
    <citation type="submission" date="2019-01" db="EMBL/GenBank/DDBJ databases">
        <authorList>
            <consortium name="Pathogen Informatics"/>
        </authorList>
    </citation>
    <scope>NUCLEOTIDE SEQUENCE [LARGE SCALE GENOMIC DNA]</scope>
    <source>
        <strain evidence="14 15">NCTC10183</strain>
    </source>
</reference>
<protein>
    <recommendedName>
        <fullName evidence="9">DNA 3'-5' helicase</fullName>
        <ecNumber evidence="9">5.6.2.4</ecNumber>
    </recommendedName>
</protein>
<dbReference type="InterPro" id="IPR014017">
    <property type="entry name" value="DNA_helicase_UvrD-like_C"/>
</dbReference>
<comment type="similarity">
    <text evidence="1">Belongs to the helicase family. UvrD subfamily.</text>
</comment>
<evidence type="ECO:0000256" key="7">
    <source>
        <dbReference type="ARBA" id="ARBA00023235"/>
    </source>
</evidence>
<evidence type="ECO:0000256" key="1">
    <source>
        <dbReference type="ARBA" id="ARBA00009922"/>
    </source>
</evidence>
<comment type="catalytic activity">
    <reaction evidence="8">
        <text>Couples ATP hydrolysis with the unwinding of duplex DNA by translocating in the 3'-5' direction.</text>
        <dbReference type="EC" id="5.6.2.4"/>
    </reaction>
</comment>
<dbReference type="InterPro" id="IPR027417">
    <property type="entry name" value="P-loop_NTPase"/>
</dbReference>
<evidence type="ECO:0000259" key="13">
    <source>
        <dbReference type="PROSITE" id="PS51217"/>
    </source>
</evidence>
<dbReference type="Pfam" id="PF13361">
    <property type="entry name" value="UvrD_C"/>
    <property type="match status" value="1"/>
</dbReference>
<dbReference type="RefSeq" id="WP_129620046.1">
    <property type="nucleotide sequence ID" value="NZ_LR214950.1"/>
</dbReference>
<dbReference type="InterPro" id="IPR000212">
    <property type="entry name" value="DNA_helicase_UvrD/REP"/>
</dbReference>
<dbReference type="InterPro" id="IPR014016">
    <property type="entry name" value="UvrD-like_ATP-bd"/>
</dbReference>
<accession>A0A449A2E4</accession>
<keyword evidence="6" id="KW-0238">DNA-binding</keyword>
<comment type="catalytic activity">
    <reaction evidence="10">
        <text>ATP + H2O = ADP + phosphate + H(+)</text>
        <dbReference type="Rhea" id="RHEA:13065"/>
        <dbReference type="ChEBI" id="CHEBI:15377"/>
        <dbReference type="ChEBI" id="CHEBI:15378"/>
        <dbReference type="ChEBI" id="CHEBI:30616"/>
        <dbReference type="ChEBI" id="CHEBI:43474"/>
        <dbReference type="ChEBI" id="CHEBI:456216"/>
        <dbReference type="EC" id="5.6.2.4"/>
    </reaction>
</comment>
<dbReference type="GO" id="GO:0000725">
    <property type="term" value="P:recombinational repair"/>
    <property type="evidence" value="ECO:0007669"/>
    <property type="project" value="TreeGrafter"/>
</dbReference>
<dbReference type="AlphaFoldDB" id="A0A449A2E4"/>
<dbReference type="Proteomes" id="UP000290568">
    <property type="component" value="Chromosome"/>
</dbReference>
<dbReference type="Gene3D" id="1.10.486.10">
    <property type="entry name" value="PCRA, domain 4"/>
    <property type="match status" value="1"/>
</dbReference>
<organism evidence="14 15">
    <name type="scientific">Mycoplasmopsis gallinacea</name>
    <dbReference type="NCBI Taxonomy" id="29556"/>
    <lineage>
        <taxon>Bacteria</taxon>
        <taxon>Bacillati</taxon>
        <taxon>Mycoplasmatota</taxon>
        <taxon>Mycoplasmoidales</taxon>
        <taxon>Metamycoplasmataceae</taxon>
        <taxon>Mycoplasmopsis</taxon>
    </lineage>
</organism>
<dbReference type="PANTHER" id="PTHR11070">
    <property type="entry name" value="UVRD / RECB / PCRA DNA HELICASE FAMILY MEMBER"/>
    <property type="match status" value="1"/>
</dbReference>
<keyword evidence="2 11" id="KW-0547">Nucleotide-binding</keyword>
<evidence type="ECO:0000259" key="12">
    <source>
        <dbReference type="PROSITE" id="PS51198"/>
    </source>
</evidence>
<evidence type="ECO:0000256" key="10">
    <source>
        <dbReference type="ARBA" id="ARBA00048988"/>
    </source>
</evidence>
<keyword evidence="3 11" id="KW-0378">Hydrolase</keyword>
<feature type="binding site" evidence="11">
    <location>
        <begin position="31"/>
        <end position="38"/>
    </location>
    <ligand>
        <name>ATP</name>
        <dbReference type="ChEBI" id="CHEBI:30616"/>
    </ligand>
</feature>
<dbReference type="Pfam" id="PF00580">
    <property type="entry name" value="UvrD-helicase"/>
    <property type="match status" value="1"/>
</dbReference>
<feature type="domain" description="UvrD-like helicase C-terminal" evidence="13">
    <location>
        <begin position="291"/>
        <end position="564"/>
    </location>
</feature>
<dbReference type="SUPFAM" id="SSF52540">
    <property type="entry name" value="P-loop containing nucleoside triphosphate hydrolases"/>
    <property type="match status" value="1"/>
</dbReference>
<dbReference type="Gene3D" id="3.40.50.300">
    <property type="entry name" value="P-loop containing nucleotide triphosphate hydrolases"/>
    <property type="match status" value="2"/>
</dbReference>
<gene>
    <name evidence="14" type="primary">pcrA</name>
    <name evidence="14" type="ORF">NCTC10183_00122</name>
</gene>
<dbReference type="GO" id="GO:0003677">
    <property type="term" value="F:DNA binding"/>
    <property type="evidence" value="ECO:0007669"/>
    <property type="project" value="UniProtKB-KW"/>
</dbReference>
<dbReference type="CDD" id="cd17932">
    <property type="entry name" value="DEXQc_UvrD"/>
    <property type="match status" value="1"/>
</dbReference>
<evidence type="ECO:0000256" key="4">
    <source>
        <dbReference type="ARBA" id="ARBA00022806"/>
    </source>
</evidence>
<dbReference type="InterPro" id="IPR013986">
    <property type="entry name" value="DExx_box_DNA_helicase_dom_sf"/>
</dbReference>
<dbReference type="PROSITE" id="PS51217">
    <property type="entry name" value="UVRD_HELICASE_CTER"/>
    <property type="match status" value="1"/>
</dbReference>
<dbReference type="EMBL" id="LR214950">
    <property type="protein sequence ID" value="VEU58364.1"/>
    <property type="molecule type" value="Genomic_DNA"/>
</dbReference>
<evidence type="ECO:0000256" key="5">
    <source>
        <dbReference type="ARBA" id="ARBA00022840"/>
    </source>
</evidence>
<dbReference type="CDD" id="cd18807">
    <property type="entry name" value="SF1_C_UvrD"/>
    <property type="match status" value="1"/>
</dbReference>
<evidence type="ECO:0000256" key="9">
    <source>
        <dbReference type="ARBA" id="ARBA00034808"/>
    </source>
</evidence>
<dbReference type="GO" id="GO:0005829">
    <property type="term" value="C:cytosol"/>
    <property type="evidence" value="ECO:0007669"/>
    <property type="project" value="TreeGrafter"/>
</dbReference>
<dbReference type="GO" id="GO:0005524">
    <property type="term" value="F:ATP binding"/>
    <property type="evidence" value="ECO:0007669"/>
    <property type="project" value="UniProtKB-UniRule"/>
</dbReference>